<feature type="compositionally biased region" description="Polar residues" evidence="5">
    <location>
        <begin position="92"/>
        <end position="108"/>
    </location>
</feature>
<dbReference type="InterPro" id="IPR000571">
    <property type="entry name" value="Znf_CCCH"/>
</dbReference>
<dbReference type="SUPFAM" id="SSF90229">
    <property type="entry name" value="CCCH zinc finger"/>
    <property type="match status" value="1"/>
</dbReference>
<feature type="compositionally biased region" description="Polar residues" evidence="5">
    <location>
        <begin position="1"/>
        <end position="11"/>
    </location>
</feature>
<dbReference type="EMBL" id="KZ819328">
    <property type="protein sequence ID" value="PWN20399.1"/>
    <property type="molecule type" value="Genomic_DNA"/>
</dbReference>
<dbReference type="GeneID" id="37012895"/>
<feature type="zinc finger region" description="C3H1-type" evidence="4">
    <location>
        <begin position="203"/>
        <end position="237"/>
    </location>
</feature>
<evidence type="ECO:0000256" key="5">
    <source>
        <dbReference type="SAM" id="MobiDB-lite"/>
    </source>
</evidence>
<feature type="region of interest" description="Disordered" evidence="5">
    <location>
        <begin position="83"/>
        <end position="108"/>
    </location>
</feature>
<feature type="region of interest" description="Disordered" evidence="5">
    <location>
        <begin position="304"/>
        <end position="326"/>
    </location>
</feature>
<dbReference type="STRING" id="1684307.A0A316U586"/>
<dbReference type="SMART" id="SM00356">
    <property type="entry name" value="ZnF_C3H1"/>
    <property type="match status" value="2"/>
</dbReference>
<dbReference type="GO" id="GO:0008270">
    <property type="term" value="F:zinc ion binding"/>
    <property type="evidence" value="ECO:0007669"/>
    <property type="project" value="UniProtKB-KW"/>
</dbReference>
<feature type="compositionally biased region" description="Acidic residues" evidence="5">
    <location>
        <begin position="476"/>
        <end position="491"/>
    </location>
</feature>
<protein>
    <recommendedName>
        <fullName evidence="6">C3H1-type domain-containing protein</fullName>
    </recommendedName>
</protein>
<proteinExistence type="predicted"/>
<evidence type="ECO:0000256" key="2">
    <source>
        <dbReference type="ARBA" id="ARBA00022771"/>
    </source>
</evidence>
<organism evidence="7 8">
    <name type="scientific">Pseudomicrostroma glucosiphilum</name>
    <dbReference type="NCBI Taxonomy" id="1684307"/>
    <lineage>
        <taxon>Eukaryota</taxon>
        <taxon>Fungi</taxon>
        <taxon>Dikarya</taxon>
        <taxon>Basidiomycota</taxon>
        <taxon>Ustilaginomycotina</taxon>
        <taxon>Exobasidiomycetes</taxon>
        <taxon>Microstromatales</taxon>
        <taxon>Microstromatales incertae sedis</taxon>
        <taxon>Pseudomicrostroma</taxon>
    </lineage>
</organism>
<feature type="compositionally biased region" description="Polar residues" evidence="5">
    <location>
        <begin position="450"/>
        <end position="462"/>
    </location>
</feature>
<keyword evidence="3 4" id="KW-0862">Zinc</keyword>
<evidence type="ECO:0000313" key="8">
    <source>
        <dbReference type="Proteomes" id="UP000245942"/>
    </source>
</evidence>
<keyword evidence="1 4" id="KW-0479">Metal-binding</keyword>
<evidence type="ECO:0000256" key="1">
    <source>
        <dbReference type="ARBA" id="ARBA00022723"/>
    </source>
</evidence>
<feature type="domain" description="C3H1-type" evidence="6">
    <location>
        <begin position="44"/>
        <end position="71"/>
    </location>
</feature>
<dbReference type="PROSITE" id="PS50103">
    <property type="entry name" value="ZF_C3H1"/>
    <property type="match status" value="2"/>
</dbReference>
<name>A0A316U586_9BASI</name>
<keyword evidence="2 4" id="KW-0863">Zinc-finger</keyword>
<accession>A0A316U586</accession>
<sequence length="591" mass="64872">MSSAEASTTRESPVETSHEAPTFDEPVQCTGAAPPPPMQAPPAQASTTICRFWMEGYCFRGALCWYKHSHDAASTSFADATDGAGEVVGPPQGTSSKPKSPTYPTTRSLNAHASAFSPATAPSAADQVAEHGQDAPLFQQGQGQSGEGSVQVIPGTCLRPTDYSWRKGEDAETPNVLSGVNKRCPMCREGPGKTLVIQKYKDTLSRKPCNFFEATKTSPHGPFCKFGDDCHYAHILTPGDDRYLFGGGFELMSAKARERRERREAQRRRRRPFYSGPLGLTEAEVAELDYLRFFDVMVSNGNDPADWDRDGSASPPRRAPRRYSDAGTTLRFPRFDLELGQRDLNVHAPPRRTQGNEPVPAGLRRSARLMGSLGTPDVNSRTRTRMDEAGPQVRSADAAHRTFFSSTRSDRRAAQRRYRREALQAEALAQARAQARDQSGASASGDTARDSTSNPNAATVANGSAIHPHESPSPEDSFELVGEEDNDEDDPASPSGQLFNLARAFEEGYERGGRWEVDDEDEHNEHSHESRIGLGADDDDDDQTGWSTDESDFQYRVGPGGSIWFGGEEIFAGEYGSIWDDENDGHIWYYE</sequence>
<dbReference type="OrthoDB" id="250836at2759"/>
<dbReference type="Proteomes" id="UP000245942">
    <property type="component" value="Unassembled WGS sequence"/>
</dbReference>
<evidence type="ECO:0000256" key="3">
    <source>
        <dbReference type="ARBA" id="ARBA00022833"/>
    </source>
</evidence>
<evidence type="ECO:0000256" key="4">
    <source>
        <dbReference type="PROSITE-ProRule" id="PRU00723"/>
    </source>
</evidence>
<reference evidence="7 8" key="1">
    <citation type="journal article" date="2018" name="Mol. Biol. Evol.">
        <title>Broad Genomic Sampling Reveals a Smut Pathogenic Ancestry of the Fungal Clade Ustilaginomycotina.</title>
        <authorList>
            <person name="Kijpornyongpan T."/>
            <person name="Mondo S.J."/>
            <person name="Barry K."/>
            <person name="Sandor L."/>
            <person name="Lee J."/>
            <person name="Lipzen A."/>
            <person name="Pangilinan J."/>
            <person name="LaButti K."/>
            <person name="Hainaut M."/>
            <person name="Henrissat B."/>
            <person name="Grigoriev I.V."/>
            <person name="Spatafora J.W."/>
            <person name="Aime M.C."/>
        </authorList>
    </citation>
    <scope>NUCLEOTIDE SEQUENCE [LARGE SCALE GENOMIC DNA]</scope>
    <source>
        <strain evidence="7 8">MCA 4718</strain>
    </source>
</reference>
<feature type="compositionally biased region" description="Basic and acidic residues" evidence="5">
    <location>
        <begin position="504"/>
        <end position="516"/>
    </location>
</feature>
<keyword evidence="8" id="KW-1185">Reference proteome</keyword>
<dbReference type="RefSeq" id="XP_025347559.1">
    <property type="nucleotide sequence ID" value="XM_025491161.1"/>
</dbReference>
<dbReference type="AlphaFoldDB" id="A0A316U586"/>
<evidence type="ECO:0000313" key="7">
    <source>
        <dbReference type="EMBL" id="PWN20399.1"/>
    </source>
</evidence>
<feature type="region of interest" description="Disordered" evidence="5">
    <location>
        <begin position="1"/>
        <end position="43"/>
    </location>
</feature>
<gene>
    <name evidence="7" type="ORF">BCV69DRAFT_277638</name>
</gene>
<dbReference type="Gene3D" id="4.10.1000.10">
    <property type="entry name" value="Zinc finger, CCCH-type"/>
    <property type="match status" value="1"/>
</dbReference>
<feature type="compositionally biased region" description="Low complexity" evidence="5">
    <location>
        <begin position="424"/>
        <end position="445"/>
    </location>
</feature>
<feature type="domain" description="C3H1-type" evidence="6">
    <location>
        <begin position="203"/>
        <end position="237"/>
    </location>
</feature>
<feature type="region of interest" description="Disordered" evidence="5">
    <location>
        <begin position="342"/>
        <end position="554"/>
    </location>
</feature>
<dbReference type="InterPro" id="IPR036855">
    <property type="entry name" value="Znf_CCCH_sf"/>
</dbReference>
<evidence type="ECO:0000259" key="6">
    <source>
        <dbReference type="PROSITE" id="PS50103"/>
    </source>
</evidence>
<feature type="zinc finger region" description="C3H1-type" evidence="4">
    <location>
        <begin position="44"/>
        <end position="71"/>
    </location>
</feature>